<dbReference type="EMBL" id="NCKW01003535">
    <property type="protein sequence ID" value="POM76115.1"/>
    <property type="molecule type" value="Genomic_DNA"/>
</dbReference>
<feature type="signal peptide" evidence="4">
    <location>
        <begin position="1"/>
        <end position="18"/>
    </location>
</feature>
<dbReference type="AlphaFoldDB" id="A0A2P4YE76"/>
<evidence type="ECO:0000256" key="2">
    <source>
        <dbReference type="ARBA" id="ARBA00022900"/>
    </source>
</evidence>
<evidence type="ECO:0000313" key="6">
    <source>
        <dbReference type="EMBL" id="POM76115.1"/>
    </source>
</evidence>
<evidence type="ECO:0000259" key="5">
    <source>
        <dbReference type="PROSITE" id="PS51465"/>
    </source>
</evidence>
<gene>
    <name evidence="6" type="ORF">PHPALM_6693</name>
</gene>
<dbReference type="Gene3D" id="3.30.60.30">
    <property type="match status" value="4"/>
</dbReference>
<feature type="domain" description="Kazal-like" evidence="5">
    <location>
        <begin position="28"/>
        <end position="66"/>
    </location>
</feature>
<evidence type="ECO:0000256" key="3">
    <source>
        <dbReference type="ARBA" id="ARBA00023157"/>
    </source>
</evidence>
<reference evidence="6 7" key="1">
    <citation type="journal article" date="2017" name="Genome Biol. Evol.">
        <title>Phytophthora megakarya and P. palmivora, closely related causal agents of cacao black pod rot, underwent increases in genome sizes and gene numbers by different mechanisms.</title>
        <authorList>
            <person name="Ali S.S."/>
            <person name="Shao J."/>
            <person name="Lary D.J."/>
            <person name="Kronmiller B."/>
            <person name="Shen D."/>
            <person name="Strem M.D."/>
            <person name="Amoako-Attah I."/>
            <person name="Akrofi A.Y."/>
            <person name="Begoude B.A."/>
            <person name="Ten Hoopen G.M."/>
            <person name="Coulibaly K."/>
            <person name="Kebe B.I."/>
            <person name="Melnick R.L."/>
            <person name="Guiltinan M.J."/>
            <person name="Tyler B.M."/>
            <person name="Meinhardt L.W."/>
            <person name="Bailey B.A."/>
        </authorList>
    </citation>
    <scope>NUCLEOTIDE SEQUENCE [LARGE SCALE GENOMIC DNA]</scope>
    <source>
        <strain evidence="7">sbr112.9</strain>
    </source>
</reference>
<evidence type="ECO:0000256" key="1">
    <source>
        <dbReference type="ARBA" id="ARBA00022690"/>
    </source>
</evidence>
<evidence type="ECO:0000256" key="4">
    <source>
        <dbReference type="SAM" id="SignalP"/>
    </source>
</evidence>
<keyword evidence="7" id="KW-1185">Reference proteome</keyword>
<dbReference type="OrthoDB" id="343609at2759"/>
<dbReference type="Proteomes" id="UP000237271">
    <property type="component" value="Unassembled WGS sequence"/>
</dbReference>
<feature type="chain" id="PRO_5015185681" description="Kazal-like domain-containing protein" evidence="4">
    <location>
        <begin position="19"/>
        <end position="271"/>
    </location>
</feature>
<dbReference type="SUPFAM" id="SSF100895">
    <property type="entry name" value="Kazal-type serine protease inhibitors"/>
    <property type="match status" value="4"/>
</dbReference>
<keyword evidence="1" id="KW-0646">Protease inhibitor</keyword>
<dbReference type="PANTHER" id="PTHR10913:SF45">
    <property type="entry name" value="FOLLISTATIN, ISOFORM A-RELATED"/>
    <property type="match status" value="1"/>
</dbReference>
<accession>A0A2P4YE76</accession>
<dbReference type="InterPro" id="IPR036058">
    <property type="entry name" value="Kazal_dom_sf"/>
</dbReference>
<comment type="caution">
    <text evidence="6">The sequence shown here is derived from an EMBL/GenBank/DDBJ whole genome shotgun (WGS) entry which is preliminary data.</text>
</comment>
<keyword evidence="2" id="KW-0722">Serine protease inhibitor</keyword>
<protein>
    <recommendedName>
        <fullName evidence="5">Kazal-like domain-containing protein</fullName>
    </recommendedName>
</protein>
<feature type="domain" description="Kazal-like" evidence="5">
    <location>
        <begin position="141"/>
        <end position="192"/>
    </location>
</feature>
<proteinExistence type="predicted"/>
<evidence type="ECO:0000313" key="7">
    <source>
        <dbReference type="Proteomes" id="UP000237271"/>
    </source>
</evidence>
<name>A0A2P4YE76_9STRA</name>
<feature type="domain" description="Kazal-like" evidence="5">
    <location>
        <begin position="212"/>
        <end position="265"/>
    </location>
</feature>
<feature type="domain" description="Kazal-like" evidence="5">
    <location>
        <begin position="72"/>
        <end position="137"/>
    </location>
</feature>
<dbReference type="InterPro" id="IPR050653">
    <property type="entry name" value="Prot_Inhib_GrowthFact_Antg"/>
</dbReference>
<sequence>MKTVTLLVFAAAVAFTHASYVIYPSTSGSSSTNCSYACTEEYAPVCGSDGVTYGNVCALTLADCESDELITQVSEGECPTYGSSSDGSAGCADACPKIYKPVCGSDGQTYGNDCLLGIAQCKSGGAITKVYDGECPDTSSSGSYTNCPDVCIEIYKPVCGSDGVTYDNSCLLAIASCKDPSITQASDGACPSSGGSYYTSKPSYGSSGDNDSSYSSSCPSICPAIYAPVCGSDGVTYENECKLLVASCKHPELYITKVSDSACSIDCKTGY</sequence>
<dbReference type="Pfam" id="PF00050">
    <property type="entry name" value="Kazal_1"/>
    <property type="match status" value="3"/>
</dbReference>
<dbReference type="PANTHER" id="PTHR10913">
    <property type="entry name" value="FOLLISTATIN-RELATED"/>
    <property type="match status" value="1"/>
</dbReference>
<dbReference type="SMART" id="SM00280">
    <property type="entry name" value="KAZAL"/>
    <property type="match status" value="4"/>
</dbReference>
<dbReference type="PROSITE" id="PS51465">
    <property type="entry name" value="KAZAL_2"/>
    <property type="match status" value="4"/>
</dbReference>
<dbReference type="Pfam" id="PF07648">
    <property type="entry name" value="Kazal_2"/>
    <property type="match status" value="1"/>
</dbReference>
<keyword evidence="3" id="KW-1015">Disulfide bond</keyword>
<dbReference type="CDD" id="cd00104">
    <property type="entry name" value="KAZAL_FS"/>
    <property type="match status" value="4"/>
</dbReference>
<dbReference type="InterPro" id="IPR002350">
    <property type="entry name" value="Kazal_dom"/>
</dbReference>
<keyword evidence="4" id="KW-0732">Signal</keyword>
<organism evidence="6 7">
    <name type="scientific">Phytophthora palmivora</name>
    <dbReference type="NCBI Taxonomy" id="4796"/>
    <lineage>
        <taxon>Eukaryota</taxon>
        <taxon>Sar</taxon>
        <taxon>Stramenopiles</taxon>
        <taxon>Oomycota</taxon>
        <taxon>Peronosporomycetes</taxon>
        <taxon>Peronosporales</taxon>
        <taxon>Peronosporaceae</taxon>
        <taxon>Phytophthora</taxon>
    </lineage>
</organism>
<dbReference type="GO" id="GO:0005576">
    <property type="term" value="C:extracellular region"/>
    <property type="evidence" value="ECO:0007669"/>
    <property type="project" value="TreeGrafter"/>
</dbReference>